<protein>
    <submittedName>
        <fullName evidence="2">Porin</fullName>
    </submittedName>
</protein>
<proteinExistence type="predicted"/>
<feature type="signal peptide" evidence="1">
    <location>
        <begin position="1"/>
        <end position="21"/>
    </location>
</feature>
<feature type="chain" id="PRO_5043835452" evidence="1">
    <location>
        <begin position="22"/>
        <end position="414"/>
    </location>
</feature>
<dbReference type="InterPro" id="IPR032638">
    <property type="entry name" value="Porin_5"/>
</dbReference>
<name>A0AAW8B3H4_9GAMM</name>
<evidence type="ECO:0000313" key="3">
    <source>
        <dbReference type="Proteomes" id="UP001178354"/>
    </source>
</evidence>
<keyword evidence="1" id="KW-0732">Signal</keyword>
<dbReference type="AlphaFoldDB" id="A0AAW8B3H4"/>
<reference evidence="2" key="1">
    <citation type="journal article" date="2010" name="Int. J. Syst. Evol. Microbiol.">
        <title>Porticoccus litoralis gen. nov., sp. nov., a gammaproteobacterium isolated from the Yellow Sea.</title>
        <authorList>
            <person name="Oh H.M."/>
            <person name="Kim H."/>
            <person name="Kim K.M."/>
            <person name="Min G.S."/>
            <person name="Cho J.C."/>
        </authorList>
    </citation>
    <scope>NUCLEOTIDE SEQUENCE</scope>
    <source>
        <strain evidence="2">DSM 25064</strain>
    </source>
</reference>
<dbReference type="RefSeq" id="WP_305170788.1">
    <property type="nucleotide sequence ID" value="NZ_JAUUUU010000005.1"/>
</dbReference>
<accession>A0AAW8B3H4</accession>
<dbReference type="EMBL" id="JAUUUU010000005">
    <property type="protein sequence ID" value="MDP1521121.1"/>
    <property type="molecule type" value="Genomic_DNA"/>
</dbReference>
<evidence type="ECO:0000313" key="2">
    <source>
        <dbReference type="EMBL" id="MDP1521121.1"/>
    </source>
</evidence>
<dbReference type="SUPFAM" id="SSF56935">
    <property type="entry name" value="Porins"/>
    <property type="match status" value="1"/>
</dbReference>
<dbReference type="Proteomes" id="UP001178354">
    <property type="component" value="Unassembled WGS sequence"/>
</dbReference>
<keyword evidence="3" id="KW-1185">Reference proteome</keyword>
<reference evidence="2" key="2">
    <citation type="submission" date="2023-08" db="EMBL/GenBank/DDBJ databases">
        <authorList>
            <person name="Luo J."/>
        </authorList>
    </citation>
    <scope>NUCLEOTIDE SEQUENCE</scope>
    <source>
        <strain evidence="2">DSM 25064</strain>
    </source>
</reference>
<gene>
    <name evidence="2" type="ORF">Q8A57_09085</name>
</gene>
<comment type="caution">
    <text evidence="2">The sequence shown here is derived from an EMBL/GenBank/DDBJ whole genome shotgun (WGS) entry which is preliminary data.</text>
</comment>
<dbReference type="Pfam" id="PF16930">
    <property type="entry name" value="Porin_5"/>
    <property type="match status" value="2"/>
</dbReference>
<organism evidence="2 3">
    <name type="scientific">Porticoccus litoralis</name>
    <dbReference type="NCBI Taxonomy" id="434086"/>
    <lineage>
        <taxon>Bacteria</taxon>
        <taxon>Pseudomonadati</taxon>
        <taxon>Pseudomonadota</taxon>
        <taxon>Gammaproteobacteria</taxon>
        <taxon>Cellvibrionales</taxon>
        <taxon>Porticoccaceae</taxon>
        <taxon>Porticoccus</taxon>
    </lineage>
</organism>
<sequence length="414" mass="44511">MKRTAICLAVSALAASSMAYAGSMKDTPAAVSAISASEIESASVQDLKKYVLALSQRIEDMEAKTDKVVAQAKPAKTWADSIQWSGDVRYRYENIDNDAKTDERNRNRVRARIGLTAQITDDVKAGVALASGSDDPVSSNQTLGGGASSKGINLDQGWVDWKFAPNTHLIAGKTKNLYYAPAKSGLVWDGDLRPEGVNLKYDNGTIWAVASYHFLNSDDGSSGTGDIEEMFGGQVGYNGNINDNTSFIVGAGYYYIPVEGSASFVDGDFFGNSEIAGMHALDYKVAEVFAEVNTKLAGVPATFFADFVQNTESDADEDTGYAIGFKLGKAKKRGDVEFGYMYEDLEADAVYAAFTDSDFGGGGTDVKGHKLSAAIGLSKNTKLGITYFNNEYGDYTLSDEVDYDRVQVDLATKF</sequence>
<evidence type="ECO:0000256" key="1">
    <source>
        <dbReference type="SAM" id="SignalP"/>
    </source>
</evidence>